<feature type="region of interest" description="Disordered" evidence="1">
    <location>
        <begin position="75"/>
        <end position="97"/>
    </location>
</feature>
<evidence type="ECO:0000256" key="1">
    <source>
        <dbReference type="SAM" id="MobiDB-lite"/>
    </source>
</evidence>
<proteinExistence type="predicted"/>
<reference evidence="2" key="1">
    <citation type="submission" date="2019-12" db="EMBL/GenBank/DDBJ databases">
        <title>An insight into the sialome of adult female Ixodes ricinus ticks feeding for 6 days.</title>
        <authorList>
            <person name="Perner J."/>
            <person name="Ribeiro J.M.C."/>
        </authorList>
    </citation>
    <scope>NUCLEOTIDE SEQUENCE</scope>
    <source>
        <strain evidence="2">Semi-engorged</strain>
        <tissue evidence="2">Salivary glands</tissue>
    </source>
</reference>
<protein>
    <submittedName>
        <fullName evidence="2">Putative secreted protein</fullName>
    </submittedName>
</protein>
<dbReference type="AlphaFoldDB" id="A0A6B0UDY5"/>
<organism evidence="2">
    <name type="scientific">Ixodes ricinus</name>
    <name type="common">Common tick</name>
    <name type="synonym">Acarus ricinus</name>
    <dbReference type="NCBI Taxonomy" id="34613"/>
    <lineage>
        <taxon>Eukaryota</taxon>
        <taxon>Metazoa</taxon>
        <taxon>Ecdysozoa</taxon>
        <taxon>Arthropoda</taxon>
        <taxon>Chelicerata</taxon>
        <taxon>Arachnida</taxon>
        <taxon>Acari</taxon>
        <taxon>Parasitiformes</taxon>
        <taxon>Ixodida</taxon>
        <taxon>Ixodoidea</taxon>
        <taxon>Ixodidae</taxon>
        <taxon>Ixodinae</taxon>
        <taxon>Ixodes</taxon>
    </lineage>
</organism>
<accession>A0A6B0UDY5</accession>
<dbReference type="EMBL" id="GIFC01005457">
    <property type="protein sequence ID" value="MXU87540.1"/>
    <property type="molecule type" value="Transcribed_RNA"/>
</dbReference>
<name>A0A6B0UDY5_IXORI</name>
<sequence length="97" mass="10844">MLPGLLNMQEVVSLMVRLVRVVNVVLGFLPVGRDHLVQHLALSFVAEHMPTQVLPLFLRFLPKFLGSARPWPYPETTVEAEEPTNDCLTGLPRASPE</sequence>
<evidence type="ECO:0000313" key="2">
    <source>
        <dbReference type="EMBL" id="MXU87540.1"/>
    </source>
</evidence>